<dbReference type="PROSITE" id="PS50005">
    <property type="entry name" value="TPR"/>
    <property type="match status" value="2"/>
</dbReference>
<dbReference type="PANTHER" id="PTHR43630:SF2">
    <property type="entry name" value="GLYCOSYLTRANSFERASE"/>
    <property type="match status" value="1"/>
</dbReference>
<feature type="domain" description="Glycosyltransferase 2-like" evidence="3">
    <location>
        <begin position="884"/>
        <end position="988"/>
    </location>
</feature>
<protein>
    <submittedName>
        <fullName evidence="4">Chondroitin synthase</fullName>
    </submittedName>
</protein>
<gene>
    <name evidence="4" type="primary">kfoC_2</name>
    <name evidence="4" type="ORF">CTLFYP3_02357</name>
</gene>
<feature type="coiled-coil region" evidence="2">
    <location>
        <begin position="341"/>
        <end position="368"/>
    </location>
</feature>
<accession>A0A6N3ENM8</accession>
<evidence type="ECO:0000313" key="4">
    <source>
        <dbReference type="EMBL" id="VYU41755.1"/>
    </source>
</evidence>
<organism evidence="4">
    <name type="scientific">Clostridium tertium</name>
    <dbReference type="NCBI Taxonomy" id="1559"/>
    <lineage>
        <taxon>Bacteria</taxon>
        <taxon>Bacillati</taxon>
        <taxon>Bacillota</taxon>
        <taxon>Clostridia</taxon>
        <taxon>Eubacteriales</taxon>
        <taxon>Clostridiaceae</taxon>
        <taxon>Clostridium</taxon>
    </lineage>
</organism>
<dbReference type="Pfam" id="PF13432">
    <property type="entry name" value="TPR_16"/>
    <property type="match status" value="1"/>
</dbReference>
<dbReference type="CDD" id="cd04186">
    <property type="entry name" value="GT_2_like_c"/>
    <property type="match status" value="1"/>
</dbReference>
<proteinExistence type="predicted"/>
<dbReference type="EMBL" id="CACRTO010000021">
    <property type="protein sequence ID" value="VYU41755.1"/>
    <property type="molecule type" value="Genomic_DNA"/>
</dbReference>
<dbReference type="Gene3D" id="3.90.550.10">
    <property type="entry name" value="Spore Coat Polysaccharide Biosynthesis Protein SpsA, Chain A"/>
    <property type="match status" value="3"/>
</dbReference>
<dbReference type="CDD" id="cd02511">
    <property type="entry name" value="Beta4Glucosyltransferase"/>
    <property type="match status" value="1"/>
</dbReference>
<evidence type="ECO:0000256" key="1">
    <source>
        <dbReference type="PROSITE-ProRule" id="PRU00339"/>
    </source>
</evidence>
<reference evidence="4" key="1">
    <citation type="submission" date="2019-11" db="EMBL/GenBank/DDBJ databases">
        <authorList>
            <person name="Feng L."/>
        </authorList>
    </citation>
    <scope>NUCLEOTIDE SEQUENCE</scope>
    <source>
        <strain evidence="4">CTertiumLFYP3</strain>
    </source>
</reference>
<keyword evidence="2" id="KW-0175">Coiled coil</keyword>
<evidence type="ECO:0000256" key="2">
    <source>
        <dbReference type="SAM" id="Coils"/>
    </source>
</evidence>
<feature type="repeat" description="TPR" evidence="1">
    <location>
        <begin position="423"/>
        <end position="456"/>
    </location>
</feature>
<dbReference type="Pfam" id="PF00535">
    <property type="entry name" value="Glycos_transf_2"/>
    <property type="match status" value="3"/>
</dbReference>
<dbReference type="InterPro" id="IPR011990">
    <property type="entry name" value="TPR-like_helical_dom_sf"/>
</dbReference>
<feature type="repeat" description="TPR" evidence="1">
    <location>
        <begin position="196"/>
        <end position="229"/>
    </location>
</feature>
<sequence length="1314" mass="154224">MISLCMIVKNEGKHLEKSLDSIVNYIEDIVIVDTGSTDNTKEIARRYTNKVYDFKWCNDFSKARNFSISKAANDWVLILDADEVIYKFDKKNIERFIKNNKMTVGRIKRINPFEEGEEIKKYIERVNRLFNKKYFHYQGIIHEQVVSKDGSEYKMKSIEIEANHIGYLNEVINGTNKLERNINLLIDAIKNNPLDPYLYYQIGKSYYRKKDYDKAYDSFVKSIELSTDFKFEYTEDLIESYGYTLIKCEKYEKAMELKKYRVYYDKSPDYNFVMGLIYMNNGKFQESVEHFQKCIGEREGKIEGINSYQPNYNIGVIYEILGFEEVALEFYNKCKEYLPAKQRVKIMIEEKKEKMEKLKSDIQRHIQDGNLDVAKILIEESFNIKDNDIEVYSMKSVLEIMENRLEDAQETLENALKIDDRNFDILYNLGYLYEIKEKYKLAVDFYSKALIESESEEIKIQLEEYIRNMKIKFFKTSIIILTYNNFDYNKICIESIKKYTNNNYEIIVVDNHSTDGTVEWLKTQNDIRVIYNKENLGFPKGCNQGISIATGEEILLLNNDTIVTPKWLENLKECLYSSESIGAVGSVTNSCPNYQTISTDYASVEEMIQFAEKYNECEPKKWEERLRLIGYCMLIKKDVIDKIGLLDERFTPGNFEDDDYSFRIRNAGYKLMLCKNSFIHHFGSASFEKISKEYSELLINNRKKFLEKWGFDPYHLIDIEKEAADIIIEKAKPNSNILHLGCAGGATLLKIKSELPSSNLYGIEEHKEVVSNIEHFANISFGNFEKLKLYLENYFDNIIITLNDNMMDDIDKIILNASVHTKNEGYIFISIPVNYYENIKYKNKLQDTIRELKFNYKVINQGKKTLLMLSKERTELDSKLPLVSILIPAYNRPEYLEIALQSAINQTYKNIEIIICDDSTTNDVENMIQGYLNRYENIRYYRNKKNLGQFDNDIKLFELANGEYINYLMDDDVFEKTKIEKMMRYYLQDINNEIKLVTSYRQLIDENGLLLEDEEINKCLFEEDTVINGKGLGDFVIKLNYNCIGEPTTVLFRKADLTEKFGTFDGRKYGCNVDIATWLTLLSKGKAVYISEPLSYFRIHSGQQLQSIKMKILGSIDYGYEILSGYKNGFLQKKEDLRKAIKYYLKHTLKVLEELKSNNVNHENYIELIKLTDEVVRLINIDKNKKNYIRLKFLLRRIENFIDIDNSMKEIEKAILKGEIEEIDIIFSLIKDIIKKEDVIQIVAAWLLQNKEYDTSIDLFNLACDIYFSNPNNLYNYIQALYIANKKEKALDYLNQVKGHVTLVEELKSQIIGE</sequence>
<dbReference type="SUPFAM" id="SSF53335">
    <property type="entry name" value="S-adenosyl-L-methionine-dependent methyltransferases"/>
    <property type="match status" value="1"/>
</dbReference>
<dbReference type="FunFam" id="3.90.550.10:FF:000120">
    <property type="entry name" value="Glycosyl transferase, family 2"/>
    <property type="match status" value="1"/>
</dbReference>
<dbReference type="GO" id="GO:0016757">
    <property type="term" value="F:glycosyltransferase activity"/>
    <property type="evidence" value="ECO:0007669"/>
    <property type="project" value="UniProtKB-KW"/>
</dbReference>
<keyword evidence="1" id="KW-0802">TPR repeat</keyword>
<dbReference type="RefSeq" id="WP_421755710.1">
    <property type="nucleotide sequence ID" value="NZ_CACRTO010000021.1"/>
</dbReference>
<feature type="domain" description="Glycosyltransferase 2-like" evidence="3">
    <location>
        <begin position="477"/>
        <end position="643"/>
    </location>
</feature>
<dbReference type="SUPFAM" id="SSF53448">
    <property type="entry name" value="Nucleotide-diphospho-sugar transferases"/>
    <property type="match status" value="3"/>
</dbReference>
<dbReference type="InterPro" id="IPR029044">
    <property type="entry name" value="Nucleotide-diphossugar_trans"/>
</dbReference>
<dbReference type="InterPro" id="IPR001173">
    <property type="entry name" value="Glyco_trans_2-like"/>
</dbReference>
<name>A0A6N3ENM8_9CLOT</name>
<dbReference type="Gene3D" id="1.25.40.10">
    <property type="entry name" value="Tetratricopeptide repeat domain"/>
    <property type="match status" value="3"/>
</dbReference>
<dbReference type="Gene3D" id="3.40.50.150">
    <property type="entry name" value="Vaccinia Virus protein VP39"/>
    <property type="match status" value="1"/>
</dbReference>
<feature type="domain" description="Glycosyltransferase 2-like" evidence="3">
    <location>
        <begin position="3"/>
        <end position="120"/>
    </location>
</feature>
<dbReference type="PANTHER" id="PTHR43630">
    <property type="entry name" value="POLY-BETA-1,6-N-ACETYL-D-GLUCOSAMINE SYNTHASE"/>
    <property type="match status" value="1"/>
</dbReference>
<dbReference type="InterPro" id="IPR019734">
    <property type="entry name" value="TPR_rpt"/>
</dbReference>
<dbReference type="Pfam" id="PF13181">
    <property type="entry name" value="TPR_8"/>
    <property type="match status" value="2"/>
</dbReference>
<dbReference type="SUPFAM" id="SSF48452">
    <property type="entry name" value="TPR-like"/>
    <property type="match status" value="1"/>
</dbReference>
<dbReference type="SMART" id="SM00028">
    <property type="entry name" value="TPR"/>
    <property type="match status" value="5"/>
</dbReference>
<evidence type="ECO:0000259" key="3">
    <source>
        <dbReference type="Pfam" id="PF00535"/>
    </source>
</evidence>
<dbReference type="InterPro" id="IPR029063">
    <property type="entry name" value="SAM-dependent_MTases_sf"/>
</dbReference>